<dbReference type="PANTHER" id="PTHR12862:SF0">
    <property type="entry name" value="N-ACETYL-D-GLUCOSAMINE KINASE"/>
    <property type="match status" value="1"/>
</dbReference>
<evidence type="ECO:0000256" key="4">
    <source>
        <dbReference type="ARBA" id="ARBA00031123"/>
    </source>
</evidence>
<dbReference type="Proteomes" id="UP001558652">
    <property type="component" value="Unassembled WGS sequence"/>
</dbReference>
<comment type="similarity">
    <text evidence="1">Belongs to the eukaryotic-type N-acetylglucosamine kinase family.</text>
</comment>
<name>A0ABD0ZBH6_9HEMI</name>
<evidence type="ECO:0000256" key="1">
    <source>
        <dbReference type="ARBA" id="ARBA00006198"/>
    </source>
</evidence>
<dbReference type="AlphaFoldDB" id="A0ABD0ZBH6"/>
<gene>
    <name evidence="6" type="ORF">AAG570_009880</name>
</gene>
<dbReference type="InterPro" id="IPR002731">
    <property type="entry name" value="ATPase_BadF"/>
</dbReference>
<evidence type="ECO:0000256" key="2">
    <source>
        <dbReference type="ARBA" id="ARBA00012122"/>
    </source>
</evidence>
<proteinExistence type="inferred from homology"/>
<evidence type="ECO:0000256" key="3">
    <source>
        <dbReference type="ARBA" id="ARBA00014974"/>
    </source>
</evidence>
<dbReference type="SUPFAM" id="SSF53067">
    <property type="entry name" value="Actin-like ATPase domain"/>
    <property type="match status" value="1"/>
</dbReference>
<dbReference type="GO" id="GO:0045127">
    <property type="term" value="F:N-acetylglucosamine kinase activity"/>
    <property type="evidence" value="ECO:0007669"/>
    <property type="project" value="UniProtKB-EC"/>
</dbReference>
<dbReference type="InterPro" id="IPR043129">
    <property type="entry name" value="ATPase_NBD"/>
</dbReference>
<dbReference type="Gene3D" id="3.30.420.40">
    <property type="match status" value="1"/>
</dbReference>
<reference evidence="6 7" key="1">
    <citation type="submission" date="2024-07" db="EMBL/GenBank/DDBJ databases">
        <title>Chromosome-level genome assembly of the water stick insect Ranatra chinensis (Heteroptera: Nepidae).</title>
        <authorList>
            <person name="Liu X."/>
        </authorList>
    </citation>
    <scope>NUCLEOTIDE SEQUENCE [LARGE SCALE GENOMIC DNA]</scope>
    <source>
        <strain evidence="6">Cailab_2021Rc</strain>
        <tissue evidence="6">Muscle</tissue>
    </source>
</reference>
<evidence type="ECO:0000313" key="7">
    <source>
        <dbReference type="Proteomes" id="UP001558652"/>
    </source>
</evidence>
<dbReference type="Pfam" id="PF01869">
    <property type="entry name" value="BcrAD_BadFG"/>
    <property type="match status" value="1"/>
</dbReference>
<feature type="domain" description="ATPase BadF/BadG/BcrA/BcrD type" evidence="5">
    <location>
        <begin position="36"/>
        <end position="243"/>
    </location>
</feature>
<dbReference type="EC" id="2.7.1.59" evidence="2"/>
<evidence type="ECO:0000259" key="5">
    <source>
        <dbReference type="Pfam" id="PF01869"/>
    </source>
</evidence>
<dbReference type="PANTHER" id="PTHR12862">
    <property type="entry name" value="BADF TYPE ATPASE DOMAIN-CONTAINING PROTEIN"/>
    <property type="match status" value="1"/>
</dbReference>
<accession>A0ABD0ZBH6</accession>
<dbReference type="EMBL" id="JBFDAA010000004">
    <property type="protein sequence ID" value="KAL1138188.1"/>
    <property type="molecule type" value="Genomic_DNA"/>
</dbReference>
<comment type="caution">
    <text evidence="6">The sequence shown here is derived from an EMBL/GenBank/DDBJ whole genome shotgun (WGS) entry which is preliminary data.</text>
</comment>
<organism evidence="6 7">
    <name type="scientific">Ranatra chinensis</name>
    <dbReference type="NCBI Taxonomy" id="642074"/>
    <lineage>
        <taxon>Eukaryota</taxon>
        <taxon>Metazoa</taxon>
        <taxon>Ecdysozoa</taxon>
        <taxon>Arthropoda</taxon>
        <taxon>Hexapoda</taxon>
        <taxon>Insecta</taxon>
        <taxon>Pterygota</taxon>
        <taxon>Neoptera</taxon>
        <taxon>Paraneoptera</taxon>
        <taxon>Hemiptera</taxon>
        <taxon>Heteroptera</taxon>
        <taxon>Panheteroptera</taxon>
        <taxon>Nepomorpha</taxon>
        <taxon>Nepidae</taxon>
        <taxon>Ranatrinae</taxon>
        <taxon>Ranatra</taxon>
    </lineage>
</organism>
<evidence type="ECO:0000313" key="6">
    <source>
        <dbReference type="EMBL" id="KAL1138188.1"/>
    </source>
</evidence>
<sequence length="273" mass="29795">CLSLSGAEEEKANLEFKTSILNAHPDLCDDYVICSDTEGPIAAANDCGGVVLIAGTGSNALLINPDGSKCRCGGWGHLLGDEGGAYWIAHNALKIHFDYEDNLEPPPHGYSTNVVWETAQEFFKVNSRFELLPHLYNNFQKSVFALLCQKLSTRAFAGDPLCKWLFEEAGCALAKHIQAVSKGAHESLLNGKGGLPVVCVGSVWKSWELLKPGFVRQIADSNYANVKELSLLELTTSVATGAVYIAAKASNYNLPRDYSKNYNVFYHFIKDGK</sequence>
<keyword evidence="7" id="KW-1185">Reference proteome</keyword>
<feature type="non-terminal residue" evidence="6">
    <location>
        <position position="1"/>
    </location>
</feature>
<dbReference type="InterPro" id="IPR039758">
    <property type="entry name" value="NAGK-like"/>
</dbReference>
<protein>
    <recommendedName>
        <fullName evidence="3">N-acetyl-D-glucosamine kinase</fullName>
        <ecNumber evidence="2">2.7.1.59</ecNumber>
    </recommendedName>
    <alternativeName>
        <fullName evidence="4">GlcNAc kinase</fullName>
    </alternativeName>
</protein>